<dbReference type="RefSeq" id="WP_145257876.1">
    <property type="nucleotide sequence ID" value="NZ_CP036279.1"/>
</dbReference>
<gene>
    <name evidence="1" type="ORF">Pan216_21170</name>
</gene>
<dbReference type="OrthoDB" id="359066at2"/>
<organism evidence="1 2">
    <name type="scientific">Kolteria novifilia</name>
    <dbReference type="NCBI Taxonomy" id="2527975"/>
    <lineage>
        <taxon>Bacteria</taxon>
        <taxon>Pseudomonadati</taxon>
        <taxon>Planctomycetota</taxon>
        <taxon>Planctomycetia</taxon>
        <taxon>Kolteriales</taxon>
        <taxon>Kolteriaceae</taxon>
        <taxon>Kolteria</taxon>
    </lineage>
</organism>
<dbReference type="AlphaFoldDB" id="A0A518B2P9"/>
<dbReference type="Gene3D" id="2.30.130.30">
    <property type="entry name" value="Hypothetical protein"/>
    <property type="match status" value="1"/>
</dbReference>
<evidence type="ECO:0000313" key="1">
    <source>
        <dbReference type="EMBL" id="QDU61263.1"/>
    </source>
</evidence>
<keyword evidence="2" id="KW-1185">Reference proteome</keyword>
<proteinExistence type="predicted"/>
<dbReference type="SUPFAM" id="SSF88697">
    <property type="entry name" value="PUA domain-like"/>
    <property type="match status" value="1"/>
</dbReference>
<dbReference type="KEGG" id="knv:Pan216_21170"/>
<name>A0A518B2P9_9BACT</name>
<sequence length="136" mass="15250">MKCLSIQQPWAWAILAKGKNVENRTRPPIKSCYRGPLLIHASLSRPRRNDALLKKTYGIQSPNTLPAGCVVGVVDVVDSMSLGDLFYERPAFLYWAEGPWCLLLQNPRALAEPIPWKGRLGSFDVPLTIEELEFAT</sequence>
<evidence type="ECO:0000313" key="2">
    <source>
        <dbReference type="Proteomes" id="UP000317093"/>
    </source>
</evidence>
<dbReference type="EMBL" id="CP036279">
    <property type="protein sequence ID" value="QDU61263.1"/>
    <property type="molecule type" value="Genomic_DNA"/>
</dbReference>
<protein>
    <submittedName>
        <fullName evidence="1">Uncharacterized protein</fullName>
    </submittedName>
</protein>
<dbReference type="Proteomes" id="UP000317093">
    <property type="component" value="Chromosome"/>
</dbReference>
<dbReference type="InterPro" id="IPR015947">
    <property type="entry name" value="PUA-like_sf"/>
</dbReference>
<accession>A0A518B2P9</accession>
<reference evidence="1 2" key="1">
    <citation type="submission" date="2019-02" db="EMBL/GenBank/DDBJ databases">
        <title>Deep-cultivation of Planctomycetes and their phenomic and genomic characterization uncovers novel biology.</title>
        <authorList>
            <person name="Wiegand S."/>
            <person name="Jogler M."/>
            <person name="Boedeker C."/>
            <person name="Pinto D."/>
            <person name="Vollmers J."/>
            <person name="Rivas-Marin E."/>
            <person name="Kohn T."/>
            <person name="Peeters S.H."/>
            <person name="Heuer A."/>
            <person name="Rast P."/>
            <person name="Oberbeckmann S."/>
            <person name="Bunk B."/>
            <person name="Jeske O."/>
            <person name="Meyerdierks A."/>
            <person name="Storesund J.E."/>
            <person name="Kallscheuer N."/>
            <person name="Luecker S."/>
            <person name="Lage O.M."/>
            <person name="Pohl T."/>
            <person name="Merkel B.J."/>
            <person name="Hornburger P."/>
            <person name="Mueller R.-W."/>
            <person name="Bruemmer F."/>
            <person name="Labrenz M."/>
            <person name="Spormann A.M."/>
            <person name="Op den Camp H."/>
            <person name="Overmann J."/>
            <person name="Amann R."/>
            <person name="Jetten M.S.M."/>
            <person name="Mascher T."/>
            <person name="Medema M.H."/>
            <person name="Devos D.P."/>
            <person name="Kaster A.-K."/>
            <person name="Ovreas L."/>
            <person name="Rohde M."/>
            <person name="Galperin M.Y."/>
            <person name="Jogler C."/>
        </authorList>
    </citation>
    <scope>NUCLEOTIDE SEQUENCE [LARGE SCALE GENOMIC DNA]</scope>
    <source>
        <strain evidence="1 2">Pan216</strain>
    </source>
</reference>